<dbReference type="EMBL" id="KI913216">
    <property type="protein sequence ID" value="ETV66178.1"/>
    <property type="molecule type" value="Genomic_DNA"/>
</dbReference>
<feature type="compositionally biased region" description="Polar residues" evidence="5">
    <location>
        <begin position="278"/>
        <end position="289"/>
    </location>
</feature>
<feature type="region of interest" description="Disordered" evidence="5">
    <location>
        <begin position="278"/>
        <end position="302"/>
    </location>
</feature>
<evidence type="ECO:0000256" key="4">
    <source>
        <dbReference type="ARBA" id="ARBA00023136"/>
    </source>
</evidence>
<comment type="subcellular location">
    <subcellularLocation>
        <location evidence="1">Endomembrane system</location>
        <topology evidence="1">Multi-pass membrane protein</topology>
    </subcellularLocation>
</comment>
<feature type="compositionally biased region" description="Basic residues" evidence="5">
    <location>
        <begin position="292"/>
        <end position="302"/>
    </location>
</feature>
<feature type="transmembrane region" description="Helical" evidence="6">
    <location>
        <begin position="55"/>
        <end position="76"/>
    </location>
</feature>
<dbReference type="GO" id="GO:0012505">
    <property type="term" value="C:endomembrane system"/>
    <property type="evidence" value="ECO:0007669"/>
    <property type="project" value="UniProtKB-SubCell"/>
</dbReference>
<dbReference type="OrthoDB" id="191706at2759"/>
<evidence type="ECO:0000313" key="8">
    <source>
        <dbReference type="EMBL" id="ETV66178.1"/>
    </source>
</evidence>
<evidence type="ECO:0000256" key="1">
    <source>
        <dbReference type="ARBA" id="ARBA00004127"/>
    </source>
</evidence>
<dbReference type="Pfam" id="PF10277">
    <property type="entry name" value="Frag1"/>
    <property type="match status" value="1"/>
</dbReference>
<dbReference type="PANTHER" id="PTHR21324:SF2">
    <property type="entry name" value="EG:22E5.9 PROTEIN"/>
    <property type="match status" value="1"/>
</dbReference>
<keyword evidence="3 6" id="KW-1133">Transmembrane helix</keyword>
<keyword evidence="4 6" id="KW-0472">Membrane</keyword>
<name>W4FHG0_APHAT</name>
<evidence type="ECO:0000256" key="2">
    <source>
        <dbReference type="ARBA" id="ARBA00022692"/>
    </source>
</evidence>
<dbReference type="PANTHER" id="PTHR21324">
    <property type="entry name" value="FASTING-INDUCIBLE INTEGRAL MEMBRANE PROTEIN TM6P1-RELATED"/>
    <property type="match status" value="1"/>
</dbReference>
<feature type="domain" description="CWH43-like N-terminal" evidence="7">
    <location>
        <begin position="13"/>
        <end position="187"/>
    </location>
</feature>
<feature type="transmembrane region" description="Helical" evidence="6">
    <location>
        <begin position="96"/>
        <end position="120"/>
    </location>
</feature>
<dbReference type="AlphaFoldDB" id="W4FHG0"/>
<keyword evidence="2 6" id="KW-0812">Transmembrane</keyword>
<organism evidence="8">
    <name type="scientific">Aphanomyces astaci</name>
    <name type="common">Crayfish plague agent</name>
    <dbReference type="NCBI Taxonomy" id="112090"/>
    <lineage>
        <taxon>Eukaryota</taxon>
        <taxon>Sar</taxon>
        <taxon>Stramenopiles</taxon>
        <taxon>Oomycota</taxon>
        <taxon>Saprolegniomycetes</taxon>
        <taxon>Saprolegniales</taxon>
        <taxon>Verrucalvaceae</taxon>
        <taxon>Aphanomyces</taxon>
    </lineage>
</organism>
<feature type="transmembrane region" description="Helical" evidence="6">
    <location>
        <begin position="132"/>
        <end position="152"/>
    </location>
</feature>
<feature type="region of interest" description="Disordered" evidence="5">
    <location>
        <begin position="228"/>
        <end position="255"/>
    </location>
</feature>
<feature type="transmembrane region" description="Helical" evidence="6">
    <location>
        <begin position="173"/>
        <end position="194"/>
    </location>
</feature>
<evidence type="ECO:0000256" key="5">
    <source>
        <dbReference type="SAM" id="MobiDB-lite"/>
    </source>
</evidence>
<reference evidence="8" key="1">
    <citation type="submission" date="2013-12" db="EMBL/GenBank/DDBJ databases">
        <title>The Genome Sequence of Aphanomyces astaci APO3.</title>
        <authorList>
            <consortium name="The Broad Institute Genomics Platform"/>
            <person name="Russ C."/>
            <person name="Tyler B."/>
            <person name="van West P."/>
            <person name="Dieguez-Uribeondo J."/>
            <person name="Young S.K."/>
            <person name="Zeng Q."/>
            <person name="Gargeya S."/>
            <person name="Fitzgerald M."/>
            <person name="Abouelleil A."/>
            <person name="Alvarado L."/>
            <person name="Chapman S.B."/>
            <person name="Gainer-Dewar J."/>
            <person name="Goldberg J."/>
            <person name="Griggs A."/>
            <person name="Gujja S."/>
            <person name="Hansen M."/>
            <person name="Howarth C."/>
            <person name="Imamovic A."/>
            <person name="Ireland A."/>
            <person name="Larimer J."/>
            <person name="McCowan C."/>
            <person name="Murphy C."/>
            <person name="Pearson M."/>
            <person name="Poon T.W."/>
            <person name="Priest M."/>
            <person name="Roberts A."/>
            <person name="Saif S."/>
            <person name="Shea T."/>
            <person name="Sykes S."/>
            <person name="Wortman J."/>
            <person name="Nusbaum C."/>
            <person name="Birren B."/>
        </authorList>
    </citation>
    <scope>NUCLEOTIDE SEQUENCE [LARGE SCALE GENOMIC DNA]</scope>
    <source>
        <strain evidence="8">APO3</strain>
    </source>
</reference>
<feature type="transmembrane region" description="Helical" evidence="6">
    <location>
        <begin position="12"/>
        <end position="31"/>
    </location>
</feature>
<dbReference type="InterPro" id="IPR050911">
    <property type="entry name" value="DRAM/TMEM150_Autophagy_Mod"/>
</dbReference>
<dbReference type="InterPro" id="IPR019402">
    <property type="entry name" value="CWH43_N"/>
</dbReference>
<evidence type="ECO:0000259" key="7">
    <source>
        <dbReference type="Pfam" id="PF10277"/>
    </source>
</evidence>
<gene>
    <name evidence="8" type="ORF">H257_17327</name>
</gene>
<evidence type="ECO:0000256" key="6">
    <source>
        <dbReference type="SAM" id="Phobius"/>
    </source>
</evidence>
<sequence>MGSSADVLRRWSPILAPFFTVTTLIICIVITKTKDIYVGSLAWPYFSDMGRDDPAYYVFATGLCLTAIFLALTWTFNFRHQATVLAHPEAKATPSLLRCSFAASTMGAVATIGLPILSIYRVSYDHPEIHNYAAYFFFVFQAAAVFLNTYVTRRILHTSPTPKIFRTTWRIQVVFASLFLIAFILYIPVGLAIVCPFERLTVVKVCSHCFQSTTLTRVWGGSASQKAWGRTTAQRPSASTRPIPNCTTTATAAPSTNFAPPRSWCAFSRWWGTRCPSQHTRTTTPSQPFSPHHLRRTCNGRG</sequence>
<evidence type="ECO:0000256" key="3">
    <source>
        <dbReference type="ARBA" id="ARBA00022989"/>
    </source>
</evidence>
<protein>
    <recommendedName>
        <fullName evidence="7">CWH43-like N-terminal domain-containing protein</fullName>
    </recommendedName>
</protein>
<dbReference type="RefSeq" id="XP_009844367.1">
    <property type="nucleotide sequence ID" value="XM_009846065.1"/>
</dbReference>
<feature type="compositionally biased region" description="Polar residues" evidence="5">
    <location>
        <begin position="231"/>
        <end position="255"/>
    </location>
</feature>
<dbReference type="VEuPathDB" id="FungiDB:H257_17327"/>
<proteinExistence type="predicted"/>
<dbReference type="GeneID" id="20819323"/>
<accession>W4FHG0</accession>